<organism evidence="1">
    <name type="scientific">Ackermannviridae sp</name>
    <dbReference type="NCBI Taxonomy" id="2831612"/>
    <lineage>
        <taxon>Viruses</taxon>
        <taxon>Duplodnaviria</taxon>
        <taxon>Heunggongvirae</taxon>
        <taxon>Uroviricota</taxon>
        <taxon>Caudoviricetes</taxon>
        <taxon>Pantevenvirales</taxon>
        <taxon>Ackermannviridae</taxon>
    </lineage>
</organism>
<proteinExistence type="predicted"/>
<reference evidence="1" key="1">
    <citation type="journal article" date="2021" name="Proc. Natl. Acad. Sci. U.S.A.">
        <title>A Catalog of Tens of Thousands of Viruses from Human Metagenomes Reveals Hidden Associations with Chronic Diseases.</title>
        <authorList>
            <person name="Tisza M.J."/>
            <person name="Buck C.B."/>
        </authorList>
    </citation>
    <scope>NUCLEOTIDE SEQUENCE</scope>
    <source>
        <strain evidence="1">CtfgE36</strain>
    </source>
</reference>
<evidence type="ECO:0000313" key="1">
    <source>
        <dbReference type="EMBL" id="DAG89089.1"/>
    </source>
</evidence>
<evidence type="ECO:0008006" key="2">
    <source>
        <dbReference type="Google" id="ProtNLM"/>
    </source>
</evidence>
<name>A0A8S5VJS8_9CAUD</name>
<accession>A0A8S5VJS8</accession>
<sequence>MNNDMKRPRALTAADVECRVATCKENGVSLLLYKTARCDMQILDETYGPMNWQRRHSRDNANCTIAVWDDDKKQWVGKEDTGTESNTEAEKGLASDSFKRAGFNWGIGRELYTAPFIWIPAANANVTDSGRKDKWGKPIYQCNTRFSVTAMDVKEGRITALTIAANGKTVYKMGNPAAARLAARAECQRAVKSYCQKNNADEADAWKLIAETIGKPSKDFTTEDWKQGQQIAEAWK</sequence>
<dbReference type="EMBL" id="BK035253">
    <property type="protein sequence ID" value="DAG89089.1"/>
    <property type="molecule type" value="Genomic_DNA"/>
</dbReference>
<protein>
    <recommendedName>
        <fullName evidence="2">Rad52/22 family double-strand break repair protein</fullName>
    </recommendedName>
</protein>